<sequence>MNSSGELHPNWLALTTLPLQLKRFVRAGDPDSVPESPSPIKHKIDGLNGLEAQEFYKEVLDVPTTRQVSVPSPSKRKETRKVQQKPQQPFDRSKFFRLATSNKVEELSEMKISEEELNSRDSFGWTALMMAACEGATEAVAWLLQKDVLVEIADKSGNTALKLAQRKGHSEIVQLLETLPISEETSDEEEAIDINSPFYCEICKRDYKETPWPVHQTSTVHQFNLEHLPAHKLHKFNISAKNRGLRLMVKQGWDQEHGLGPSQSGRLYPVKTVLRKQRTGLGIEQQPAKVTHFGAFDLNAVRRRDPIYQPRRTRSDMQREKVREWKRERHLRRELS</sequence>
<organism evidence="5">
    <name type="scientific">Drosophila rhopaloa</name>
    <name type="common">Fruit fly</name>
    <dbReference type="NCBI Taxonomy" id="1041015"/>
    <lineage>
        <taxon>Eukaryota</taxon>
        <taxon>Metazoa</taxon>
        <taxon>Ecdysozoa</taxon>
        <taxon>Arthropoda</taxon>
        <taxon>Hexapoda</taxon>
        <taxon>Insecta</taxon>
        <taxon>Pterygota</taxon>
        <taxon>Neoptera</taxon>
        <taxon>Endopterygota</taxon>
        <taxon>Diptera</taxon>
        <taxon>Brachycera</taxon>
        <taxon>Muscomorpha</taxon>
        <taxon>Ephydroidea</taxon>
        <taxon>Drosophilidae</taxon>
        <taxon>Drosophila</taxon>
        <taxon>Sophophora</taxon>
    </lineage>
</organism>
<feature type="region of interest" description="Disordered" evidence="1">
    <location>
        <begin position="307"/>
        <end position="336"/>
    </location>
</feature>
<dbReference type="AlphaFoldDB" id="A0A6P4EB51"/>
<dbReference type="Pfam" id="PF12796">
    <property type="entry name" value="Ank_2"/>
    <property type="match status" value="1"/>
</dbReference>
<evidence type="ECO:0000313" key="3">
    <source>
        <dbReference type="EnsemblMetazoa" id="XP_016972378.1"/>
    </source>
</evidence>
<dbReference type="RefSeq" id="XP_016972378.1">
    <property type="nucleotide sequence ID" value="XM_017116889.1"/>
</dbReference>
<dbReference type="InterPro" id="IPR036770">
    <property type="entry name" value="Ankyrin_rpt-contain_sf"/>
</dbReference>
<dbReference type="EnsemblMetazoa" id="XM_017116889.2">
    <property type="protein sequence ID" value="XP_016972378.1"/>
    <property type="gene ID" value="LOC108039804"/>
</dbReference>
<gene>
    <name evidence="5" type="primary">LOC108039804</name>
    <name evidence="3" type="synonym">108039804</name>
</gene>
<evidence type="ECO:0000313" key="5">
    <source>
        <dbReference type="RefSeq" id="XP_016972378.1"/>
    </source>
</evidence>
<dbReference type="InterPro" id="IPR039146">
    <property type="entry name" value="GPANK1"/>
</dbReference>
<dbReference type="InterPro" id="IPR002110">
    <property type="entry name" value="Ankyrin_rpt"/>
</dbReference>
<dbReference type="Gene3D" id="1.25.40.20">
    <property type="entry name" value="Ankyrin repeat-containing domain"/>
    <property type="match status" value="1"/>
</dbReference>
<dbReference type="PROSITE" id="PS50174">
    <property type="entry name" value="G_PATCH"/>
    <property type="match status" value="1"/>
</dbReference>
<reference evidence="4" key="1">
    <citation type="journal article" date="2021" name="Elife">
        <title>Highly contiguous assemblies of 101 drosophilid genomes.</title>
        <authorList>
            <person name="Kim B.Y."/>
            <person name="Wang J.R."/>
            <person name="Miller D.E."/>
            <person name="Barmina O."/>
            <person name="Delaney E."/>
            <person name="Thompson A."/>
            <person name="Comeault A.A."/>
            <person name="Peede D."/>
            <person name="D'Agostino E.R."/>
            <person name="Pelaez J."/>
            <person name="Aguilar J.M."/>
            <person name="Haji D."/>
            <person name="Matsunaga T."/>
            <person name="Armstrong E.E."/>
            <person name="Zych M."/>
            <person name="Ogawa Y."/>
            <person name="Stamenkovic-Radak M."/>
            <person name="Jelic M."/>
            <person name="Veselinovic M.S."/>
            <person name="Tanaskovic M."/>
            <person name="Eric P."/>
            <person name="Gao J.J."/>
            <person name="Katoh T.K."/>
            <person name="Toda M.J."/>
            <person name="Watabe H."/>
            <person name="Watada M."/>
            <person name="Davis J.S."/>
            <person name="Moyle L.C."/>
            <person name="Manoli G."/>
            <person name="Bertolini E."/>
            <person name="Kostal V."/>
            <person name="Hawley R.S."/>
            <person name="Takahashi A."/>
            <person name="Jones C.D."/>
            <person name="Price D.K."/>
            <person name="Whiteman N."/>
            <person name="Kopp A."/>
            <person name="Matute D.R."/>
            <person name="Petrov D.A."/>
        </authorList>
    </citation>
    <scope>NUCLEOTIDE SEQUENCE [LARGE SCALE GENOMIC DNA]</scope>
</reference>
<reference evidence="5" key="2">
    <citation type="submission" date="2025-04" db="UniProtKB">
        <authorList>
            <consortium name="RefSeq"/>
        </authorList>
    </citation>
    <scope>IDENTIFICATION</scope>
</reference>
<dbReference type="InterPro" id="IPR000467">
    <property type="entry name" value="G_patch_dom"/>
</dbReference>
<dbReference type="SUPFAM" id="SSF48403">
    <property type="entry name" value="Ankyrin repeat"/>
    <property type="match status" value="1"/>
</dbReference>
<keyword evidence="4" id="KW-1185">Reference proteome</keyword>
<dbReference type="OMA" id="QGWDQEH"/>
<dbReference type="GO" id="GO:0003676">
    <property type="term" value="F:nucleic acid binding"/>
    <property type="evidence" value="ECO:0007669"/>
    <property type="project" value="InterPro"/>
</dbReference>
<dbReference type="Proteomes" id="UP001652680">
    <property type="component" value="Unassembled WGS sequence"/>
</dbReference>
<feature type="region of interest" description="Disordered" evidence="1">
    <location>
        <begin position="66"/>
        <end position="89"/>
    </location>
</feature>
<dbReference type="OrthoDB" id="4735278at2759"/>
<evidence type="ECO:0000259" key="2">
    <source>
        <dbReference type="PROSITE" id="PS50174"/>
    </source>
</evidence>
<feature type="domain" description="G-patch" evidence="2">
    <location>
        <begin position="240"/>
        <end position="286"/>
    </location>
</feature>
<evidence type="ECO:0000256" key="1">
    <source>
        <dbReference type="SAM" id="MobiDB-lite"/>
    </source>
</evidence>
<dbReference type="PANTHER" id="PTHR20923">
    <property type="entry name" value="BAT4 PROTEIN-RELATED"/>
    <property type="match status" value="1"/>
</dbReference>
<dbReference type="SMART" id="SM00443">
    <property type="entry name" value="G_patch"/>
    <property type="match status" value="1"/>
</dbReference>
<name>A0A6P4EB51_DRORH</name>
<proteinExistence type="predicted"/>
<reference evidence="3" key="3">
    <citation type="submission" date="2025-05" db="UniProtKB">
        <authorList>
            <consortium name="EnsemblMetazoa"/>
        </authorList>
    </citation>
    <scope>IDENTIFICATION</scope>
</reference>
<dbReference type="PANTHER" id="PTHR20923:SF1">
    <property type="entry name" value="G PATCH DOMAIN AND ANKYRIN REPEAT-CONTAINING PROTEIN 1"/>
    <property type="match status" value="1"/>
</dbReference>
<dbReference type="Pfam" id="PF01585">
    <property type="entry name" value="G-patch"/>
    <property type="match status" value="1"/>
</dbReference>
<evidence type="ECO:0000313" key="4">
    <source>
        <dbReference type="Proteomes" id="UP001652680"/>
    </source>
</evidence>
<dbReference type="GeneID" id="108039804"/>
<feature type="compositionally biased region" description="Basic and acidic residues" evidence="1">
    <location>
        <begin position="313"/>
        <end position="336"/>
    </location>
</feature>
<protein>
    <submittedName>
        <fullName evidence="5">G patch domain and ankyrin repeat-containing protein 1 homolog</fullName>
    </submittedName>
</protein>
<accession>A0A6P4EB51</accession>